<evidence type="ECO:0000313" key="1">
    <source>
        <dbReference type="EMBL" id="UQZ85819.1"/>
    </source>
</evidence>
<dbReference type="Proteomes" id="UP001057134">
    <property type="component" value="Chromosome"/>
</dbReference>
<sequence>MKLVNGFSIHTIADSQIVVPVGAATISFKGMITLNDSGAFLWKQLGTDKTEAELLQAMQEEYEIDAATAIADIREFVDKLQLAGLLE</sequence>
<gene>
    <name evidence="1" type="ORF">SK3146_05108</name>
</gene>
<organism evidence="1 2">
    <name type="scientific">Paenibacillus konkukensis</name>
    <dbReference type="NCBI Taxonomy" id="2020716"/>
    <lineage>
        <taxon>Bacteria</taxon>
        <taxon>Bacillati</taxon>
        <taxon>Bacillota</taxon>
        <taxon>Bacilli</taxon>
        <taxon>Bacillales</taxon>
        <taxon>Paenibacillaceae</taxon>
        <taxon>Paenibacillus</taxon>
    </lineage>
</organism>
<proteinExistence type="predicted"/>
<reference evidence="1" key="2">
    <citation type="journal article" date="2021" name="J Anim Sci Technol">
        <title>Complete genome sequence of Paenibacillus konkukensis sp. nov. SK3146 as a potential probiotic strain.</title>
        <authorList>
            <person name="Jung H.I."/>
            <person name="Park S."/>
            <person name="Niu K.M."/>
            <person name="Lee S.W."/>
            <person name="Kothari D."/>
            <person name="Yi K.J."/>
            <person name="Kim S.K."/>
        </authorList>
    </citation>
    <scope>NUCLEOTIDE SEQUENCE</scope>
    <source>
        <strain evidence="1">SK3146</strain>
    </source>
</reference>
<keyword evidence="2" id="KW-1185">Reference proteome</keyword>
<dbReference type="Gene3D" id="1.10.10.1150">
    <property type="entry name" value="Coenzyme PQQ synthesis protein D (PqqD)"/>
    <property type="match status" value="1"/>
</dbReference>
<dbReference type="InterPro" id="IPR008792">
    <property type="entry name" value="PQQD"/>
</dbReference>
<evidence type="ECO:0008006" key="3">
    <source>
        <dbReference type="Google" id="ProtNLM"/>
    </source>
</evidence>
<name>A0ABY4RVM8_9BACL</name>
<dbReference type="Pfam" id="PF05402">
    <property type="entry name" value="PqqD"/>
    <property type="match status" value="1"/>
</dbReference>
<dbReference type="EMBL" id="CP027059">
    <property type="protein sequence ID" value="UQZ85819.1"/>
    <property type="molecule type" value="Genomic_DNA"/>
</dbReference>
<dbReference type="InterPro" id="IPR041881">
    <property type="entry name" value="PqqD_sf"/>
</dbReference>
<dbReference type="RefSeq" id="WP_249861411.1">
    <property type="nucleotide sequence ID" value="NZ_CP027059.1"/>
</dbReference>
<accession>A0ABY4RVM8</accession>
<reference evidence="1" key="1">
    <citation type="submission" date="2018-02" db="EMBL/GenBank/DDBJ databases">
        <authorList>
            <person name="Kim S.-K."/>
            <person name="Jung H.-I."/>
            <person name="Lee S.-W."/>
        </authorList>
    </citation>
    <scope>NUCLEOTIDE SEQUENCE</scope>
    <source>
        <strain evidence="1">SK3146</strain>
    </source>
</reference>
<protein>
    <recommendedName>
        <fullName evidence="3">PqqD family protein</fullName>
    </recommendedName>
</protein>
<evidence type="ECO:0000313" key="2">
    <source>
        <dbReference type="Proteomes" id="UP001057134"/>
    </source>
</evidence>